<dbReference type="InterPro" id="IPR036922">
    <property type="entry name" value="Rieske_2Fe-2S_sf"/>
</dbReference>
<evidence type="ECO:0000256" key="1">
    <source>
        <dbReference type="ARBA" id="ARBA00001962"/>
    </source>
</evidence>
<keyword evidence="11" id="KW-0472">Membrane</keyword>
<dbReference type="GO" id="GO:0005737">
    <property type="term" value="C:cytoplasm"/>
    <property type="evidence" value="ECO:0007669"/>
    <property type="project" value="TreeGrafter"/>
</dbReference>
<dbReference type="PANTHER" id="PTHR21266">
    <property type="entry name" value="IRON-SULFUR DOMAIN CONTAINING PROTEIN"/>
    <property type="match status" value="1"/>
</dbReference>
<dbReference type="CDD" id="cd03469">
    <property type="entry name" value="Rieske_RO_Alpha_N"/>
    <property type="match status" value="1"/>
</dbReference>
<evidence type="ECO:0000313" key="18">
    <source>
        <dbReference type="EMBL" id="GAD47399.1"/>
    </source>
</evidence>
<keyword evidence="19" id="KW-1185">Reference proteome</keyword>
<dbReference type="SUPFAM" id="SSF50022">
    <property type="entry name" value="ISP domain"/>
    <property type="match status" value="1"/>
</dbReference>
<dbReference type="GO" id="GO:0170056">
    <property type="term" value="F:cholesterol 7-desaturase [NAD(P)H] activity"/>
    <property type="evidence" value="ECO:0007669"/>
    <property type="project" value="UniProtKB-EC"/>
</dbReference>
<keyword evidence="5" id="KW-0001">2Fe-2S</keyword>
<dbReference type="Proteomes" id="UP000016568">
    <property type="component" value="Unassembled WGS sequence"/>
</dbReference>
<comment type="catalytic activity">
    <reaction evidence="16">
        <text>cholesterol + NADPH + O2 + H(+) = 7-dehydrocholesterol + NADP(+) + 2 H2O</text>
        <dbReference type="Rhea" id="RHEA:45024"/>
        <dbReference type="ChEBI" id="CHEBI:15377"/>
        <dbReference type="ChEBI" id="CHEBI:15378"/>
        <dbReference type="ChEBI" id="CHEBI:15379"/>
        <dbReference type="ChEBI" id="CHEBI:16113"/>
        <dbReference type="ChEBI" id="CHEBI:17759"/>
        <dbReference type="ChEBI" id="CHEBI:57783"/>
        <dbReference type="ChEBI" id="CHEBI:58349"/>
        <dbReference type="EC" id="1.14.19.21"/>
    </reaction>
    <physiologicalReaction direction="left-to-right" evidence="16">
        <dbReference type="Rhea" id="RHEA:45025"/>
    </physiologicalReaction>
</comment>
<comment type="caution">
    <text evidence="18">The sequence shown here is derived from an EMBL/GenBank/DDBJ whole genome shotgun (WGS) entry which is preliminary data.</text>
</comment>
<dbReference type="AlphaFoldDB" id="U2ZPW3"/>
<dbReference type="InterPro" id="IPR050584">
    <property type="entry name" value="Cholesterol_7-desaturase"/>
</dbReference>
<keyword evidence="4" id="KW-0812">Transmembrane</keyword>
<dbReference type="RefSeq" id="WP_021688306.1">
    <property type="nucleotide sequence ID" value="NZ_BASZ01000001.1"/>
</dbReference>
<evidence type="ECO:0000256" key="15">
    <source>
        <dbReference type="ARBA" id="ARBA00047853"/>
    </source>
</evidence>
<evidence type="ECO:0000256" key="4">
    <source>
        <dbReference type="ARBA" id="ARBA00022692"/>
    </source>
</evidence>
<dbReference type="PANTHER" id="PTHR21266:SF32">
    <property type="entry name" value="CHOLESTEROL 7-DESATURASE NVD"/>
    <property type="match status" value="1"/>
</dbReference>
<dbReference type="EC" id="1.14.19.21" evidence="14"/>
<keyword evidence="8" id="KW-0560">Oxidoreductase</keyword>
<evidence type="ECO:0000256" key="11">
    <source>
        <dbReference type="ARBA" id="ARBA00023136"/>
    </source>
</evidence>
<evidence type="ECO:0000256" key="2">
    <source>
        <dbReference type="ARBA" id="ARBA00004370"/>
    </source>
</evidence>
<dbReference type="PROSITE" id="PS51296">
    <property type="entry name" value="RIESKE"/>
    <property type="match status" value="1"/>
</dbReference>
<accession>U2ZPW3</accession>
<evidence type="ECO:0000256" key="16">
    <source>
        <dbReference type="ARBA" id="ARBA00049548"/>
    </source>
</evidence>
<comment type="subcellular location">
    <subcellularLocation>
        <location evidence="2">Membrane</location>
    </subcellularLocation>
</comment>
<dbReference type="GO" id="GO:0016020">
    <property type="term" value="C:membrane"/>
    <property type="evidence" value="ECO:0007669"/>
    <property type="project" value="UniProtKB-SubCell"/>
</dbReference>
<dbReference type="GO" id="GO:0046872">
    <property type="term" value="F:metal ion binding"/>
    <property type="evidence" value="ECO:0007669"/>
    <property type="project" value="UniProtKB-KW"/>
</dbReference>
<proteinExistence type="inferred from homology"/>
<evidence type="ECO:0000256" key="8">
    <source>
        <dbReference type="ARBA" id="ARBA00023002"/>
    </source>
</evidence>
<keyword evidence="6" id="KW-0479">Metal-binding</keyword>
<keyword evidence="10" id="KW-0411">Iron-sulfur</keyword>
<comment type="pathway">
    <text evidence="12">Steroid hormone biosynthesis; dafachronic acid biosynthesis.</text>
</comment>
<feature type="domain" description="Rieske" evidence="17">
    <location>
        <begin position="56"/>
        <end position="160"/>
    </location>
</feature>
<evidence type="ECO:0000256" key="9">
    <source>
        <dbReference type="ARBA" id="ARBA00023004"/>
    </source>
</evidence>
<evidence type="ECO:0000256" key="13">
    <source>
        <dbReference type="ARBA" id="ARBA00025729"/>
    </source>
</evidence>
<comment type="catalytic activity">
    <reaction evidence="15">
        <text>cholesterol + NADH + O2 + H(+) = 7-dehydrocholesterol + NAD(+) + 2 H2O</text>
        <dbReference type="Rhea" id="RHEA:51644"/>
        <dbReference type="ChEBI" id="CHEBI:15377"/>
        <dbReference type="ChEBI" id="CHEBI:15378"/>
        <dbReference type="ChEBI" id="CHEBI:15379"/>
        <dbReference type="ChEBI" id="CHEBI:16113"/>
        <dbReference type="ChEBI" id="CHEBI:17759"/>
        <dbReference type="ChEBI" id="CHEBI:57540"/>
        <dbReference type="ChEBI" id="CHEBI:57945"/>
        <dbReference type="EC" id="1.14.19.21"/>
    </reaction>
    <physiologicalReaction direction="left-to-right" evidence="15">
        <dbReference type="Rhea" id="RHEA:51645"/>
    </physiologicalReaction>
</comment>
<evidence type="ECO:0000256" key="7">
    <source>
        <dbReference type="ARBA" id="ARBA00022989"/>
    </source>
</evidence>
<dbReference type="GO" id="GO:0008203">
    <property type="term" value="P:cholesterol metabolic process"/>
    <property type="evidence" value="ECO:0007669"/>
    <property type="project" value="InterPro"/>
</dbReference>
<dbReference type="InterPro" id="IPR017941">
    <property type="entry name" value="Rieske_2Fe-2S"/>
</dbReference>
<comment type="similarity">
    <text evidence="13">Belongs to the cholesterol 7-desaturase family.</text>
</comment>
<dbReference type="Pfam" id="PF00355">
    <property type="entry name" value="Rieske"/>
    <property type="match status" value="1"/>
</dbReference>
<evidence type="ECO:0000256" key="10">
    <source>
        <dbReference type="ARBA" id="ARBA00023014"/>
    </source>
</evidence>
<organism evidence="18 19">
    <name type="scientific">Caenibius tardaugens NBRC 16725</name>
    <dbReference type="NCBI Taxonomy" id="1219035"/>
    <lineage>
        <taxon>Bacteria</taxon>
        <taxon>Pseudomonadati</taxon>
        <taxon>Pseudomonadota</taxon>
        <taxon>Alphaproteobacteria</taxon>
        <taxon>Sphingomonadales</taxon>
        <taxon>Erythrobacteraceae</taxon>
        <taxon>Caenibius</taxon>
    </lineage>
</organism>
<evidence type="ECO:0000256" key="14">
    <source>
        <dbReference type="ARBA" id="ARBA00026095"/>
    </source>
</evidence>
<evidence type="ECO:0000256" key="3">
    <source>
        <dbReference type="ARBA" id="ARBA00004972"/>
    </source>
</evidence>
<protein>
    <recommendedName>
        <fullName evidence="14">cholesterol 7-desaturase</fullName>
        <ecNumber evidence="14">1.14.19.21</ecNumber>
    </recommendedName>
</protein>
<comment type="pathway">
    <text evidence="3">Hormone biosynthesis.</text>
</comment>
<gene>
    <name evidence="18" type="ORF">NT2_01_01670</name>
</gene>
<dbReference type="Gene3D" id="2.102.10.10">
    <property type="entry name" value="Rieske [2Fe-2S] iron-sulphur domain"/>
    <property type="match status" value="1"/>
</dbReference>
<dbReference type="GO" id="GO:0051537">
    <property type="term" value="F:2 iron, 2 sulfur cluster binding"/>
    <property type="evidence" value="ECO:0007669"/>
    <property type="project" value="UniProtKB-KW"/>
</dbReference>
<dbReference type="eggNOG" id="COG4638">
    <property type="taxonomic scope" value="Bacteria"/>
</dbReference>
<reference evidence="18 19" key="1">
    <citation type="submission" date="2013-09" db="EMBL/GenBank/DDBJ databases">
        <title>Whole genome shotgun sequence of Novosphingobium tardaugens NBRC 16725.</title>
        <authorList>
            <person name="Isaki S."/>
            <person name="Hosoyama A."/>
            <person name="Tsuchikane K."/>
            <person name="Katsumata H."/>
            <person name="Ando Y."/>
            <person name="Yamazaki S."/>
            <person name="Fujita N."/>
        </authorList>
    </citation>
    <scope>NUCLEOTIDE SEQUENCE [LARGE SCALE GENOMIC DNA]</scope>
    <source>
        <strain evidence="18 19">NBRC 16725</strain>
    </source>
</reference>
<evidence type="ECO:0000259" key="17">
    <source>
        <dbReference type="PROSITE" id="PS51296"/>
    </source>
</evidence>
<evidence type="ECO:0000256" key="12">
    <source>
        <dbReference type="ARBA" id="ARBA00025712"/>
    </source>
</evidence>
<comment type="cofactor">
    <cofactor evidence="1">
        <name>Fe cation</name>
        <dbReference type="ChEBI" id="CHEBI:24875"/>
    </cofactor>
</comment>
<sequence length="368" mass="41144">MNAQVSDARTAPVATWQIVGAMSPEERAAWRLADIQNGVSAAERGVDKIPYAVGWYVACYSDEIAIGEVKPLRAFGKELAMWRGEDGKVRIIDAYCKHLGAHMAYGGKVHGNMLECPFHAWRYDDEGSVKEIPYARVIPPQAKRPCGGWPTEEGSGFVWFWYHPNGEAPQWDRIDFAEVGSPEYTAFDRYEWVVHAPLQFLAENSADVAHFLYVHGTANLPDAEVKFDGINRTGLVKAKMGTPKGEIDGRITNANVGPGQAWTRFSGISETLLIAGMTPIDNDKVRVRFAFTQPKEQAEGPMAGLARALIRDIIKQFDQDKVVWDRQRFVERALICDGDGPIADFRRWYYQFYVEWNGGNGPQALAAE</sequence>
<dbReference type="SUPFAM" id="SSF55961">
    <property type="entry name" value="Bet v1-like"/>
    <property type="match status" value="1"/>
</dbReference>
<name>U2ZPW3_9SPHN</name>
<dbReference type="InterPro" id="IPR045605">
    <property type="entry name" value="KshA-like_C"/>
</dbReference>
<evidence type="ECO:0000256" key="5">
    <source>
        <dbReference type="ARBA" id="ARBA00022714"/>
    </source>
</evidence>
<keyword evidence="7" id="KW-1133">Transmembrane helix</keyword>
<evidence type="ECO:0000256" key="6">
    <source>
        <dbReference type="ARBA" id="ARBA00022723"/>
    </source>
</evidence>
<dbReference type="Gene3D" id="3.90.380.10">
    <property type="entry name" value="Naphthalene 1,2-dioxygenase Alpha Subunit, Chain A, domain 1"/>
    <property type="match status" value="1"/>
</dbReference>
<evidence type="ECO:0000313" key="19">
    <source>
        <dbReference type="Proteomes" id="UP000016568"/>
    </source>
</evidence>
<keyword evidence="9" id="KW-0408">Iron</keyword>
<dbReference type="EMBL" id="BASZ01000001">
    <property type="protein sequence ID" value="GAD47399.1"/>
    <property type="molecule type" value="Genomic_DNA"/>
</dbReference>
<dbReference type="Pfam" id="PF19298">
    <property type="entry name" value="KshA_C"/>
    <property type="match status" value="1"/>
</dbReference>